<organism evidence="1 2">
    <name type="scientific">Syntrophus aciditrophicus (strain SB)</name>
    <dbReference type="NCBI Taxonomy" id="56780"/>
    <lineage>
        <taxon>Bacteria</taxon>
        <taxon>Pseudomonadati</taxon>
        <taxon>Thermodesulfobacteriota</taxon>
        <taxon>Syntrophia</taxon>
        <taxon>Syntrophales</taxon>
        <taxon>Syntrophaceae</taxon>
        <taxon>Syntrophus</taxon>
    </lineage>
</organism>
<dbReference type="OrthoDB" id="2719516at2"/>
<evidence type="ECO:0000313" key="1">
    <source>
        <dbReference type="EMBL" id="ABC77722.1"/>
    </source>
</evidence>
<evidence type="ECO:0000313" key="2">
    <source>
        <dbReference type="Proteomes" id="UP000001933"/>
    </source>
</evidence>
<reference evidence="1 2" key="1">
    <citation type="journal article" date="2007" name="Proc. Natl. Acad. Sci. U.S.A.">
        <title>The genome of Syntrophus aciditrophicus: life at the thermodynamic limit of microbial growth.</title>
        <authorList>
            <person name="McInerney M.J."/>
            <person name="Rohlin L."/>
            <person name="Mouttaki H."/>
            <person name="Kim U."/>
            <person name="Krupp R.S."/>
            <person name="Rios-Hernandez L."/>
            <person name="Sieber J."/>
            <person name="Struchtemeyer C.G."/>
            <person name="Bhattacharyya A."/>
            <person name="Campbell J.W."/>
            <person name="Gunsalus R.P."/>
        </authorList>
    </citation>
    <scope>NUCLEOTIDE SEQUENCE [LARGE SCALE GENOMIC DNA]</scope>
    <source>
        <strain evidence="1 2">SB</strain>
    </source>
</reference>
<keyword evidence="2" id="KW-1185">Reference proteome</keyword>
<dbReference type="Proteomes" id="UP000001933">
    <property type="component" value="Chromosome"/>
</dbReference>
<gene>
    <name evidence="1" type="ORF">SYN_03001</name>
</gene>
<dbReference type="EMBL" id="CP000252">
    <property type="protein sequence ID" value="ABC77722.1"/>
    <property type="molecule type" value="Genomic_DNA"/>
</dbReference>
<accession>Q2LUG5</accession>
<dbReference type="RefSeq" id="WP_011417744.1">
    <property type="nucleotide sequence ID" value="NC_007759.1"/>
</dbReference>
<dbReference type="InParanoid" id="Q2LUG5"/>
<name>Q2LUG5_SYNAS</name>
<protein>
    <submittedName>
        <fullName evidence="1">Hypothetical cytosolic protein</fullName>
    </submittedName>
</protein>
<sequence>MITNKLRSKTVDQVLEVIEISKRRYFSGLSITSSINVGIKEVARSYQTTYQTIGDACRKRLGFNDIEEFKDALLEYFRGNPTKIISVLKDHTDHELHHKINDYFSRRSNIRQINAHENKDKNISRQNSEVFNFRLDSETSNILKMLVAYKGISLSEWVSDAVRIKLDDLKELLEIFLENPHDNRHPAAKQDMEKRLILVNSNSSDYP</sequence>
<dbReference type="KEGG" id="sat:SYN_03001"/>
<dbReference type="STRING" id="56780.SYN_03001"/>
<dbReference type="AlphaFoldDB" id="Q2LUG5"/>
<dbReference type="HOGENOM" id="CLU_1325806_0_0_7"/>
<proteinExistence type="predicted"/>